<keyword evidence="2" id="KW-0833">Ubl conjugation pathway</keyword>
<dbReference type="AlphaFoldDB" id="A0A212D2N0"/>
<feature type="compositionally biased region" description="Basic and acidic residues" evidence="3">
    <location>
        <begin position="154"/>
        <end position="168"/>
    </location>
</feature>
<dbReference type="PANTHER" id="PTHR13042">
    <property type="entry name" value="UBIQUITIN-LIKE PROTEIN 5"/>
    <property type="match status" value="1"/>
</dbReference>
<dbReference type="Gene3D" id="3.10.20.90">
    <property type="entry name" value="Phosphatidylinositol 3-kinase Catalytic Subunit, Chain A, domain 1"/>
    <property type="match status" value="1"/>
</dbReference>
<dbReference type="OrthoDB" id="3881at2759"/>
<sequence>MIEVVCNDRLGKKVRVNTDDTIGDLKKLIAAQTGTRWNKIVLKKWKAGIAAVVTNRMGSVAKDAKEGSGLSEAQQRALIRRVRVPFPPFSGRRKEEGGTCEARESVRTVKVPNECCRQDPVQGGLSQSTAAVGGRGRQRRCGGGGAGSAAGGKMADEEKLPPGWEKRMSRSSGAAGVGAGTGPRGPAEAGLELAPRARHRRSSPVGSWLLRVVLG</sequence>
<organism evidence="4 5">
    <name type="scientific">Cervus elaphus hippelaphus</name>
    <name type="common">European red deer</name>
    <dbReference type="NCBI Taxonomy" id="46360"/>
    <lineage>
        <taxon>Eukaryota</taxon>
        <taxon>Metazoa</taxon>
        <taxon>Chordata</taxon>
        <taxon>Craniata</taxon>
        <taxon>Vertebrata</taxon>
        <taxon>Euteleostomi</taxon>
        <taxon>Mammalia</taxon>
        <taxon>Eutheria</taxon>
        <taxon>Laurasiatheria</taxon>
        <taxon>Artiodactyla</taxon>
        <taxon>Ruminantia</taxon>
        <taxon>Pecora</taxon>
        <taxon>Cervidae</taxon>
        <taxon>Cervinae</taxon>
        <taxon>Cervus</taxon>
    </lineage>
</organism>
<evidence type="ECO:0000256" key="1">
    <source>
        <dbReference type="ARBA" id="ARBA00021360"/>
    </source>
</evidence>
<feature type="compositionally biased region" description="Gly residues" evidence="3">
    <location>
        <begin position="141"/>
        <end position="150"/>
    </location>
</feature>
<proteinExistence type="predicted"/>
<protein>
    <recommendedName>
        <fullName evidence="1">Ubiquitin-like protein 5</fullName>
    </recommendedName>
</protein>
<accession>A0A212D2N0</accession>
<gene>
    <name evidence="4" type="ORF">Celaphus_00003149</name>
</gene>
<feature type="region of interest" description="Disordered" evidence="3">
    <location>
        <begin position="121"/>
        <end position="202"/>
    </location>
</feature>
<dbReference type="Proteomes" id="UP000242450">
    <property type="component" value="Chromosome 9"/>
</dbReference>
<keyword evidence="5" id="KW-1185">Reference proteome</keyword>
<comment type="caution">
    <text evidence="4">The sequence shown here is derived from an EMBL/GenBank/DDBJ whole genome shotgun (WGS) entry which is preliminary data.</text>
</comment>
<dbReference type="InterPro" id="IPR029071">
    <property type="entry name" value="Ubiquitin-like_domsf"/>
</dbReference>
<evidence type="ECO:0000313" key="4">
    <source>
        <dbReference type="EMBL" id="OWK12508.1"/>
    </source>
</evidence>
<name>A0A212D2N0_CEREH</name>
<reference evidence="4 5" key="1">
    <citation type="journal article" date="2018" name="Mol. Genet. Genomics">
        <title>The red deer Cervus elaphus genome CerEla1.0: sequencing, annotating, genes, and chromosomes.</title>
        <authorList>
            <person name="Bana N.A."/>
            <person name="Nyiri A."/>
            <person name="Nagy J."/>
            <person name="Frank K."/>
            <person name="Nagy T."/>
            <person name="Steger V."/>
            <person name="Schiller M."/>
            <person name="Lakatos P."/>
            <person name="Sugar L."/>
            <person name="Horn P."/>
            <person name="Barta E."/>
            <person name="Orosz L."/>
        </authorList>
    </citation>
    <scope>NUCLEOTIDE SEQUENCE [LARGE SCALE GENOMIC DNA]</scope>
    <source>
        <strain evidence="4">Hungarian</strain>
    </source>
</reference>
<dbReference type="SUPFAM" id="SSF54236">
    <property type="entry name" value="Ubiquitin-like"/>
    <property type="match status" value="1"/>
</dbReference>
<dbReference type="EMBL" id="MKHE01000009">
    <property type="protein sequence ID" value="OWK12508.1"/>
    <property type="molecule type" value="Genomic_DNA"/>
</dbReference>
<evidence type="ECO:0000256" key="3">
    <source>
        <dbReference type="SAM" id="MobiDB-lite"/>
    </source>
</evidence>
<evidence type="ECO:0000256" key="2">
    <source>
        <dbReference type="ARBA" id="ARBA00022786"/>
    </source>
</evidence>
<dbReference type="InterPro" id="IPR039732">
    <property type="entry name" value="Hub1/Ubl5"/>
</dbReference>
<evidence type="ECO:0000313" key="5">
    <source>
        <dbReference type="Proteomes" id="UP000242450"/>
    </source>
</evidence>